<dbReference type="Gene3D" id="1.20.1250.20">
    <property type="entry name" value="MFS general substrate transporter like domains"/>
    <property type="match status" value="1"/>
</dbReference>
<keyword evidence="2" id="KW-0472">Membrane</keyword>
<dbReference type="CDD" id="cd17336">
    <property type="entry name" value="MFS_SLCO_OATP"/>
    <property type="match status" value="1"/>
</dbReference>
<dbReference type="SUPFAM" id="SSF103473">
    <property type="entry name" value="MFS general substrate transporter"/>
    <property type="match status" value="1"/>
</dbReference>
<name>D2NUH3_DROME</name>
<feature type="transmembrane region" description="Helical" evidence="2">
    <location>
        <begin position="36"/>
        <end position="55"/>
    </location>
</feature>
<dbReference type="PANTHER" id="PTHR11388">
    <property type="entry name" value="ORGANIC ANION TRANSPORTER"/>
    <property type="match status" value="1"/>
</dbReference>
<accession>D2NUH3</accession>
<dbReference type="VEuPathDB" id="VectorBase:FBgn0032433"/>
<proteinExistence type="evidence at transcript level"/>
<dbReference type="PANTHER" id="PTHR11388:SF131">
    <property type="entry name" value="SOLUTE CARRIER ORGANIC ANION TRANSPORTER FAMILY MEMBER"/>
    <property type="match status" value="1"/>
</dbReference>
<keyword evidence="1" id="KW-1015">Disulfide bond</keyword>
<sequence length="467" mass="52411">MAEVKRRDPNRPPGHYLCGMANWHPPWLQKYATTKMFMGVYGLLGTIQAMSYMYFIVTLTTLEKRFKIPSQTTGIILSGNEISQIMLSLILSYIGGQRNRPRWIAWGIVFCGLSCYILVLPHFIYGAGHEVLQFTKEYQDSLLNGTTGSDHSFQNISSVKTERLCGVDKTEDDCDDLFSYVPLVLIFLSQFVLGVGNTLYYSLGQTYLDDNTKKTNTPLMLAVAMALRMIGPVVGFFFGFISLNTFIDPTKTPFIDSKDPRWLGAWWLGWVILGTLMCLFSGLIGLFPKQLPKVNASRTNSHLPLALRQTKEELKREENLSLSSRFSSNAALDTIGAAAGANADLPKLRLSTCPYETAAQQAADLQHPLGGLLYPGCFRLHDLSHQVHGGAVPQGCAKRHDYRWTHIHHGHGRGSDWLGYGAFQKETQRQQGAHVERDRWWDLHLGTDLIRFSLLPEYLFHDASGTA</sequence>
<feature type="transmembrane region" description="Helical" evidence="2">
    <location>
        <begin position="267"/>
        <end position="288"/>
    </location>
</feature>
<gene>
    <name evidence="3" type="primary">Oatp33Ea-RA</name>
</gene>
<reference evidence="3" key="1">
    <citation type="submission" date="2010-01" db="EMBL/GenBank/DDBJ databases">
        <authorList>
            <person name="Carlson J."/>
            <person name="Booth B."/>
            <person name="Frise E."/>
            <person name="Park S."/>
            <person name="Wan K."/>
            <person name="Yu C."/>
            <person name="Celniker S."/>
        </authorList>
    </citation>
    <scope>NUCLEOTIDE SEQUENCE</scope>
    <source>
        <strain evidence="3">Berkeley</strain>
    </source>
</reference>
<dbReference type="InterPro" id="IPR036259">
    <property type="entry name" value="MFS_trans_sf"/>
</dbReference>
<dbReference type="OrthoDB" id="5062115at2759"/>
<dbReference type="EMBL" id="BT120116">
    <property type="protein sequence ID" value="ADB25332.1"/>
    <property type="molecule type" value="mRNA"/>
</dbReference>
<keyword evidence="2" id="KW-1133">Transmembrane helix</keyword>
<organism evidence="3">
    <name type="scientific">Drosophila melanogaster</name>
    <name type="common">Fruit fly</name>
    <dbReference type="NCBI Taxonomy" id="7227"/>
    <lineage>
        <taxon>Eukaryota</taxon>
        <taxon>Metazoa</taxon>
        <taxon>Ecdysozoa</taxon>
        <taxon>Arthropoda</taxon>
        <taxon>Hexapoda</taxon>
        <taxon>Insecta</taxon>
        <taxon>Pterygota</taxon>
        <taxon>Neoptera</taxon>
        <taxon>Endopterygota</taxon>
        <taxon>Diptera</taxon>
        <taxon>Brachycera</taxon>
        <taxon>Muscomorpha</taxon>
        <taxon>Ephydroidea</taxon>
        <taxon>Drosophilidae</taxon>
        <taxon>Drosophila</taxon>
        <taxon>Sophophora</taxon>
    </lineage>
</organism>
<evidence type="ECO:0000313" key="3">
    <source>
        <dbReference type="EMBL" id="ADB25332.1"/>
    </source>
</evidence>
<dbReference type="AlphaFoldDB" id="D2NUH3"/>
<dbReference type="GO" id="GO:0055085">
    <property type="term" value="P:transmembrane transport"/>
    <property type="evidence" value="ECO:0007669"/>
    <property type="project" value="InterPro"/>
</dbReference>
<dbReference type="ExpressionAtlas" id="D2NUH3">
    <property type="expression patterns" value="baseline and differential"/>
</dbReference>
<feature type="transmembrane region" description="Helical" evidence="2">
    <location>
        <begin position="177"/>
        <end position="200"/>
    </location>
</feature>
<evidence type="ECO:0000256" key="1">
    <source>
        <dbReference type="ARBA" id="ARBA00023157"/>
    </source>
</evidence>
<evidence type="ECO:0000256" key="2">
    <source>
        <dbReference type="SAM" id="Phobius"/>
    </source>
</evidence>
<feature type="transmembrane region" description="Helical" evidence="2">
    <location>
        <begin position="75"/>
        <end position="96"/>
    </location>
</feature>
<keyword evidence="2" id="KW-0812">Transmembrane</keyword>
<dbReference type="GO" id="GO:0016020">
    <property type="term" value="C:membrane"/>
    <property type="evidence" value="ECO:0007669"/>
    <property type="project" value="InterPro"/>
</dbReference>
<feature type="transmembrane region" description="Helical" evidence="2">
    <location>
        <begin position="103"/>
        <end position="125"/>
    </location>
</feature>
<feature type="transmembrane region" description="Helical" evidence="2">
    <location>
        <begin position="221"/>
        <end position="247"/>
    </location>
</feature>
<protein>
    <submittedName>
        <fullName evidence="3">LP02178p</fullName>
    </submittedName>
</protein>
<dbReference type="InterPro" id="IPR004156">
    <property type="entry name" value="OATP"/>
</dbReference>
<dbReference type="Pfam" id="PF03137">
    <property type="entry name" value="OATP"/>
    <property type="match status" value="1"/>
</dbReference>